<dbReference type="Proteomes" id="UP000033423">
    <property type="component" value="Unassembled WGS sequence"/>
</dbReference>
<evidence type="ECO:0000313" key="3">
    <source>
        <dbReference type="Proteomes" id="UP000033423"/>
    </source>
</evidence>
<name>A0A0F3GTP8_9BACT</name>
<keyword evidence="3" id="KW-1185">Reference proteome</keyword>
<gene>
    <name evidence="2" type="ORF">MBAV_003744</name>
</gene>
<accession>A0A0F3GTP8</accession>
<dbReference type="AlphaFoldDB" id="A0A0F3GTP8"/>
<feature type="region of interest" description="Disordered" evidence="1">
    <location>
        <begin position="159"/>
        <end position="186"/>
    </location>
</feature>
<feature type="compositionally biased region" description="Basic and acidic residues" evidence="1">
    <location>
        <begin position="160"/>
        <end position="186"/>
    </location>
</feature>
<dbReference type="EMBL" id="LACI01001634">
    <property type="protein sequence ID" value="KJU84068.1"/>
    <property type="molecule type" value="Genomic_DNA"/>
</dbReference>
<comment type="caution">
    <text evidence="2">The sequence shown here is derived from an EMBL/GenBank/DDBJ whole genome shotgun (WGS) entry which is preliminary data.</text>
</comment>
<sequence>MNRNLLIHKLIMAIICLFNMSTLVLAQEIVIFPTEGSTFKVYPKCDDPSSIQIVDLKKIEGEINWKWEKKIGYSCKWIIKSPHLSLTQYLKDGYLVIKIQGNYQGNYIEGSPNVVFVGNNSGKSMEIEFKGYFVKALFETGEKVTVRIPLKDFFYNMQSKGEKEEPKEEPKGGKIQQEKSSSDKDNVYLIDPAEFSEIHFKPGHNSVRGKLSISYIAITSGN</sequence>
<evidence type="ECO:0000256" key="1">
    <source>
        <dbReference type="SAM" id="MobiDB-lite"/>
    </source>
</evidence>
<organism evidence="2 3">
    <name type="scientific">Candidatus Magnetobacterium bavaricum</name>
    <dbReference type="NCBI Taxonomy" id="29290"/>
    <lineage>
        <taxon>Bacteria</taxon>
        <taxon>Pseudomonadati</taxon>
        <taxon>Nitrospirota</taxon>
        <taxon>Thermodesulfovibrionia</taxon>
        <taxon>Thermodesulfovibrionales</taxon>
        <taxon>Candidatus Magnetobacteriaceae</taxon>
        <taxon>Candidatus Magnetobacterium</taxon>
    </lineage>
</organism>
<evidence type="ECO:0000313" key="2">
    <source>
        <dbReference type="EMBL" id="KJU84068.1"/>
    </source>
</evidence>
<reference evidence="2 3" key="1">
    <citation type="submission" date="2015-02" db="EMBL/GenBank/DDBJ databases">
        <title>Single-cell genomics of uncultivated deep-branching MTB reveals a conserved set of magnetosome genes.</title>
        <authorList>
            <person name="Kolinko S."/>
            <person name="Richter M."/>
            <person name="Glockner F.O."/>
            <person name="Brachmann A."/>
            <person name="Schuler D."/>
        </authorList>
    </citation>
    <scope>NUCLEOTIDE SEQUENCE [LARGE SCALE GENOMIC DNA]</scope>
    <source>
        <strain evidence="2">TM-1</strain>
    </source>
</reference>
<protein>
    <submittedName>
        <fullName evidence="2">Secreted protein</fullName>
    </submittedName>
</protein>
<proteinExistence type="predicted"/>